<evidence type="ECO:0000313" key="3">
    <source>
        <dbReference type="Proteomes" id="UP000779507"/>
    </source>
</evidence>
<dbReference type="EMBL" id="JABSNP010000019">
    <property type="protein sequence ID" value="NRT20663.1"/>
    <property type="molecule type" value="Genomic_DNA"/>
</dbReference>
<feature type="transmembrane region" description="Helical" evidence="1">
    <location>
        <begin position="181"/>
        <end position="202"/>
    </location>
</feature>
<comment type="caution">
    <text evidence="2">The sequence shown here is derived from an EMBL/GenBank/DDBJ whole genome shotgun (WGS) entry which is preliminary data.</text>
</comment>
<dbReference type="Proteomes" id="UP000779507">
    <property type="component" value="Unassembled WGS sequence"/>
</dbReference>
<reference evidence="2 3" key="1">
    <citation type="submission" date="2020-05" db="EMBL/GenBank/DDBJ databases">
        <title>Genomic Encyclopedia of Type Strains, Phase IV (KMG-V): Genome sequencing to study the core and pangenomes of soil and plant-associated prokaryotes.</title>
        <authorList>
            <person name="Whitman W."/>
        </authorList>
    </citation>
    <scope>NUCLEOTIDE SEQUENCE [LARGE SCALE GENOMIC DNA]</scope>
    <source>
        <strain evidence="2 3">9A</strain>
    </source>
</reference>
<accession>A0ABX2FTZ5</accession>
<protein>
    <submittedName>
        <fullName evidence="2">Uncharacterized protein</fullName>
    </submittedName>
</protein>
<keyword evidence="1" id="KW-1133">Transmembrane helix</keyword>
<keyword evidence="3" id="KW-1185">Reference proteome</keyword>
<dbReference type="RefSeq" id="WP_173811432.1">
    <property type="nucleotide sequence ID" value="NZ_JABSNP010000019.1"/>
</dbReference>
<organism evidence="2 3">
    <name type="scientific">Hymenobacter caeli</name>
    <dbReference type="NCBI Taxonomy" id="2735894"/>
    <lineage>
        <taxon>Bacteria</taxon>
        <taxon>Pseudomonadati</taxon>
        <taxon>Bacteroidota</taxon>
        <taxon>Cytophagia</taxon>
        <taxon>Cytophagales</taxon>
        <taxon>Hymenobacteraceae</taxon>
        <taxon>Hymenobacter</taxon>
    </lineage>
</organism>
<sequence>MCRPWWRSSATATAPGTVGSGRARWGALALAAALGGPPGAAAQAPPAGRPEGRFLRPTTRVGQPLDYELRYRHDPAEEVVFPDSLARFAPFEYVGRTYFPTVTRRGQSLDRAVYHLRTFALAPVQTLALPVAVLRGADTLAVRPAPAAVRLLATAPAFGGGALPVLRAATALAPVPPLFNYPYWLVGTGAALLGLAGGAALFRRGLRRRYEAYKRRKNHRYFLAQFARHAERFTLSRSAANVERAVALWKNYLAGLENNALNSFTTREIVAYFANDDDVRRGLATTDQAIYGNALADDDEADVERAFQRLRVFAEHRYAVRARAA</sequence>
<gene>
    <name evidence="2" type="ORF">HNP98_003507</name>
</gene>
<evidence type="ECO:0000256" key="1">
    <source>
        <dbReference type="SAM" id="Phobius"/>
    </source>
</evidence>
<evidence type="ECO:0000313" key="2">
    <source>
        <dbReference type="EMBL" id="NRT20663.1"/>
    </source>
</evidence>
<name>A0ABX2FTZ5_9BACT</name>
<proteinExistence type="predicted"/>
<keyword evidence="1" id="KW-0812">Transmembrane</keyword>
<keyword evidence="1" id="KW-0472">Membrane</keyword>